<sequence>MRFASAYLGLIGLLSLARAMPMNQQPGSVDRTTFQYIYVVEFLENPPPPMENPPSTEFGLVKLISRMSIPFPN</sequence>
<evidence type="ECO:0000256" key="1">
    <source>
        <dbReference type="SAM" id="SignalP"/>
    </source>
</evidence>
<keyword evidence="1" id="KW-0732">Signal</keyword>
<proteinExistence type="predicted"/>
<keyword evidence="3" id="KW-1185">Reference proteome</keyword>
<dbReference type="AlphaFoldDB" id="A0AA38NR32"/>
<dbReference type="EMBL" id="MU793259">
    <property type="protein sequence ID" value="KAJ3789560.1"/>
    <property type="molecule type" value="Genomic_DNA"/>
</dbReference>
<name>A0AA38NR32_9AGAR</name>
<reference evidence="2" key="1">
    <citation type="submission" date="2022-08" db="EMBL/GenBank/DDBJ databases">
        <authorList>
            <consortium name="DOE Joint Genome Institute"/>
            <person name="Min B."/>
            <person name="Riley R."/>
            <person name="Sierra-Patev S."/>
            <person name="Naranjo-Ortiz M."/>
            <person name="Looney B."/>
            <person name="Konkel Z."/>
            <person name="Slot J.C."/>
            <person name="Sakamoto Y."/>
            <person name="Steenwyk J.L."/>
            <person name="Rokas A."/>
            <person name="Carro J."/>
            <person name="Camarero S."/>
            <person name="Ferreira P."/>
            <person name="Molpeceres G."/>
            <person name="Ruiz-Duenas F.J."/>
            <person name="Serrano A."/>
            <person name="Henrissat B."/>
            <person name="Drula E."/>
            <person name="Hughes K.W."/>
            <person name="Mata J.L."/>
            <person name="Ishikawa N.K."/>
            <person name="Vargas-Isla R."/>
            <person name="Ushijima S."/>
            <person name="Smith C.A."/>
            <person name="Ahrendt S."/>
            <person name="Andreopoulos W."/>
            <person name="He G."/>
            <person name="Labutti K."/>
            <person name="Lipzen A."/>
            <person name="Ng V."/>
            <person name="Sandor L."/>
            <person name="Barry K."/>
            <person name="Martinez A.T."/>
            <person name="Xiao Y."/>
            <person name="Gibbons J.G."/>
            <person name="Terashima K."/>
            <person name="Hibbett D.S."/>
            <person name="Grigoriev I.V."/>
        </authorList>
    </citation>
    <scope>NUCLEOTIDE SEQUENCE</scope>
    <source>
        <strain evidence="2">TFB10291</strain>
    </source>
</reference>
<feature type="signal peptide" evidence="1">
    <location>
        <begin position="1"/>
        <end position="19"/>
    </location>
</feature>
<comment type="caution">
    <text evidence="2">The sequence shown here is derived from an EMBL/GenBank/DDBJ whole genome shotgun (WGS) entry which is preliminary data.</text>
</comment>
<dbReference type="Proteomes" id="UP001163798">
    <property type="component" value="Unassembled WGS sequence"/>
</dbReference>
<protein>
    <submittedName>
        <fullName evidence="2">Uncharacterized protein</fullName>
    </submittedName>
</protein>
<feature type="chain" id="PRO_5041273019" evidence="1">
    <location>
        <begin position="20"/>
        <end position="73"/>
    </location>
</feature>
<accession>A0AA38NR32</accession>
<organism evidence="2 3">
    <name type="scientific">Lentinula aff. detonsa</name>
    <dbReference type="NCBI Taxonomy" id="2804958"/>
    <lineage>
        <taxon>Eukaryota</taxon>
        <taxon>Fungi</taxon>
        <taxon>Dikarya</taxon>
        <taxon>Basidiomycota</taxon>
        <taxon>Agaricomycotina</taxon>
        <taxon>Agaricomycetes</taxon>
        <taxon>Agaricomycetidae</taxon>
        <taxon>Agaricales</taxon>
        <taxon>Marasmiineae</taxon>
        <taxon>Omphalotaceae</taxon>
        <taxon>Lentinula</taxon>
    </lineage>
</organism>
<evidence type="ECO:0000313" key="3">
    <source>
        <dbReference type="Proteomes" id="UP001163798"/>
    </source>
</evidence>
<evidence type="ECO:0000313" key="2">
    <source>
        <dbReference type="EMBL" id="KAJ3789560.1"/>
    </source>
</evidence>
<gene>
    <name evidence="2" type="ORF">GGU10DRAFT_343173</name>
</gene>